<dbReference type="GO" id="GO:0000785">
    <property type="term" value="C:chromatin"/>
    <property type="evidence" value="ECO:0007669"/>
    <property type="project" value="TreeGrafter"/>
</dbReference>
<dbReference type="SUPFAM" id="SSF48371">
    <property type="entry name" value="ARM repeat"/>
    <property type="match status" value="1"/>
</dbReference>
<feature type="compositionally biased region" description="Polar residues" evidence="2">
    <location>
        <begin position="8"/>
        <end position="21"/>
    </location>
</feature>
<dbReference type="AlphaFoldDB" id="A0A7E4VDZ8"/>
<feature type="region of interest" description="Disordered" evidence="2">
    <location>
        <begin position="1049"/>
        <end position="1081"/>
    </location>
</feature>
<reference evidence="5" key="2">
    <citation type="submission" date="2020-10" db="UniProtKB">
        <authorList>
            <consortium name="WormBaseParasite"/>
        </authorList>
    </citation>
    <scope>IDENTIFICATION</scope>
</reference>
<dbReference type="InterPro" id="IPR020839">
    <property type="entry name" value="SCD"/>
</dbReference>
<feature type="compositionally biased region" description="Polar residues" evidence="2">
    <location>
        <begin position="1071"/>
        <end position="1081"/>
    </location>
</feature>
<dbReference type="Proteomes" id="UP000492821">
    <property type="component" value="Unassembled WGS sequence"/>
</dbReference>
<evidence type="ECO:0000256" key="1">
    <source>
        <dbReference type="ARBA" id="ARBA00005486"/>
    </source>
</evidence>
<accession>A0A7E4VDZ8</accession>
<evidence type="ECO:0000313" key="4">
    <source>
        <dbReference type="Proteomes" id="UP000492821"/>
    </source>
</evidence>
<dbReference type="PANTHER" id="PTHR11199:SF0">
    <property type="entry name" value="LD34181P-RELATED"/>
    <property type="match status" value="1"/>
</dbReference>
<proteinExistence type="inferred from homology"/>
<dbReference type="InterPro" id="IPR016024">
    <property type="entry name" value="ARM-type_fold"/>
</dbReference>
<dbReference type="GO" id="GO:0008278">
    <property type="term" value="C:cohesin complex"/>
    <property type="evidence" value="ECO:0007669"/>
    <property type="project" value="TreeGrafter"/>
</dbReference>
<dbReference type="Pfam" id="PF08514">
    <property type="entry name" value="STAG"/>
    <property type="match status" value="1"/>
</dbReference>
<reference evidence="4" key="1">
    <citation type="journal article" date="2013" name="Genetics">
        <title>The draft genome and transcriptome of Panagrellus redivivus are shaped by the harsh demands of a free-living lifestyle.</title>
        <authorList>
            <person name="Srinivasan J."/>
            <person name="Dillman A.R."/>
            <person name="Macchietto M.G."/>
            <person name="Heikkinen L."/>
            <person name="Lakso M."/>
            <person name="Fracchia K.M."/>
            <person name="Antoshechkin I."/>
            <person name="Mortazavi A."/>
            <person name="Wong G."/>
            <person name="Sternberg P.W."/>
        </authorList>
    </citation>
    <scope>NUCLEOTIDE SEQUENCE [LARGE SCALE GENOMIC DNA]</scope>
    <source>
        <strain evidence="4">MT8872</strain>
    </source>
</reference>
<comment type="similarity">
    <text evidence="1">Belongs to the SCC3 family.</text>
</comment>
<dbReference type="Pfam" id="PF24571">
    <property type="entry name" value="HEAT_SCC3-SA"/>
    <property type="match status" value="1"/>
</dbReference>
<dbReference type="PROSITE" id="PS51425">
    <property type="entry name" value="SCD"/>
    <property type="match status" value="1"/>
</dbReference>
<dbReference type="InterPro" id="IPR013721">
    <property type="entry name" value="STAG"/>
</dbReference>
<evidence type="ECO:0000256" key="2">
    <source>
        <dbReference type="SAM" id="MobiDB-lite"/>
    </source>
</evidence>
<dbReference type="Pfam" id="PF21581">
    <property type="entry name" value="SCD"/>
    <property type="match status" value="1"/>
</dbReference>
<dbReference type="Gene3D" id="1.25.10.10">
    <property type="entry name" value="Leucine-rich Repeat Variant"/>
    <property type="match status" value="1"/>
</dbReference>
<evidence type="ECO:0000313" key="5">
    <source>
        <dbReference type="WBParaSite" id="Pan_g19899.t1"/>
    </source>
</evidence>
<dbReference type="WBParaSite" id="Pan_g19899.t1">
    <property type="protein sequence ID" value="Pan_g19899.t1"/>
    <property type="gene ID" value="Pan_g19899"/>
</dbReference>
<name>A0A7E4VDZ8_PANRE</name>
<feature type="region of interest" description="Disordered" evidence="2">
    <location>
        <begin position="1"/>
        <end position="75"/>
    </location>
</feature>
<feature type="compositionally biased region" description="Basic residues" evidence="2">
    <location>
        <begin position="1060"/>
        <end position="1070"/>
    </location>
</feature>
<dbReference type="InterPro" id="IPR039662">
    <property type="entry name" value="Cohesin_Scc3/SA"/>
</dbReference>
<dbReference type="InterPro" id="IPR011989">
    <property type="entry name" value="ARM-like"/>
</dbReference>
<keyword evidence="4" id="KW-1185">Reference proteome</keyword>
<protein>
    <submittedName>
        <fullName evidence="5">SCD domain-containing protein</fullName>
    </submittedName>
</protein>
<dbReference type="GO" id="GO:0007062">
    <property type="term" value="P:sister chromatid cohesion"/>
    <property type="evidence" value="ECO:0007669"/>
    <property type="project" value="UniProtKB-ARBA"/>
</dbReference>
<dbReference type="InterPro" id="IPR056396">
    <property type="entry name" value="HEAT_SCC3-SA"/>
</dbReference>
<dbReference type="GO" id="GO:0003682">
    <property type="term" value="F:chromatin binding"/>
    <property type="evidence" value="ECO:0007669"/>
    <property type="project" value="TreeGrafter"/>
</dbReference>
<feature type="domain" description="SCD" evidence="3">
    <location>
        <begin position="304"/>
        <end position="389"/>
    </location>
</feature>
<evidence type="ECO:0000259" key="3">
    <source>
        <dbReference type="PROSITE" id="PS51425"/>
    </source>
</evidence>
<dbReference type="PANTHER" id="PTHR11199">
    <property type="entry name" value="STROMAL ANTIGEN"/>
    <property type="match status" value="1"/>
</dbReference>
<organism evidence="4 5">
    <name type="scientific">Panagrellus redivivus</name>
    <name type="common">Microworm</name>
    <dbReference type="NCBI Taxonomy" id="6233"/>
    <lineage>
        <taxon>Eukaryota</taxon>
        <taxon>Metazoa</taxon>
        <taxon>Ecdysozoa</taxon>
        <taxon>Nematoda</taxon>
        <taxon>Chromadorea</taxon>
        <taxon>Rhabditida</taxon>
        <taxon>Tylenchina</taxon>
        <taxon>Panagrolaimomorpha</taxon>
        <taxon>Panagrolaimoidea</taxon>
        <taxon>Panagrolaimidae</taxon>
        <taxon>Panagrellus</taxon>
    </lineage>
</organism>
<dbReference type="GO" id="GO:0005634">
    <property type="term" value="C:nucleus"/>
    <property type="evidence" value="ECO:0007669"/>
    <property type="project" value="TreeGrafter"/>
</dbReference>
<sequence>MSDDDTMSVATSAFDASNASDATFKDPNISQRGRKRKPVIHDDGSDYFSSPKRPARGRGTGRARGAARTPRADRRLPQIDDSSLFNVVKSGKSFEQVINRWIDAYDRHPDAGIAQIFQLLVHACGCRGVITVQMLQAPGFQNKDEDNISDAVRELIRRLADEFDEECAEYPIIQTGPQWRKFRTNFENFLKLLIGKCRAGIVFDNKLMDRLIEFLLGLAESNVRAFRHTATFAAMKVSTALVDLVVQLIELRNKNNLQIETEQAKLQQHATSEQLDVLLATKAEIDEKISDCILMTGCIFKGVFVHRYRDVVPDIRSICITELGAWMTVHASYFLEDTYLKYAGWLLYDKQPEVRLKCITALLPLFEETEYAARLELFINKFKDRLVSMITDTCNEVAIKVCQLMNLVFRQFPTMLEVSDCVPIYEAVYSSNRALAVAAGEFLNTKVFPGAQEAGDFHNKTMLSDLILFYVEGDVHKHAAFLVDALIDTAPMIKDWATMTDMLLSDECDEYDSHLVEIMTIAIRQASTGDVPVSRGTKRGASTKDAKLLVEERTRMSEILIPTLPKLLSRHIADRDKIANLTSIPQYFVLELYPNARMMKYLTELVAVLERIVDQHSDDEILANVATAFNYFRSNLAVQQATDTARNQLLDELAVALRTSLTEFQNENQIDDEDEAQLLSRFRKMNAFAAAEDLRRTDLWDLILNLLNNSDKVANPQICEKAILNLFHTVNWDIRRLSEAQEKNVGDAVKKLKKRRDQLLNAIKAILSASATGVENAFLCLCDLLILLNHKLADDFPTGPASTLEIALNRDFNNTINTFVVDNVFVAEESDTIRTLDPYAQIEMMAKRRNLLSQFCKLIINGVLPITDSALVLRYYVKFYSDFGDILKALLVKCRELDRCTCAKAVSMALISAFEEMKSASPNGLVDPVEEDFIQLRDLAKRFAMSFGPDALRNRYAIATIHQHGILHALEINQAANRRRAAANGKPTNVAFLEVLLEFSPRLVRQDKLVVYRYLEKHCPVTAEQLASDDIWQPYLLYRASLQEKEKQVHDDLASVRGGARGRGRGRRRANSTTPSEVSAV</sequence>